<gene>
    <name evidence="2" type="ORF">F2P81_018650</name>
</gene>
<accession>A0A6A4SAY2</accession>
<feature type="region of interest" description="Disordered" evidence="1">
    <location>
        <begin position="143"/>
        <end position="171"/>
    </location>
</feature>
<name>A0A6A4SAY2_SCOMX</name>
<evidence type="ECO:0000313" key="3">
    <source>
        <dbReference type="Proteomes" id="UP000438429"/>
    </source>
</evidence>
<dbReference type="Proteomes" id="UP000438429">
    <property type="component" value="Unassembled WGS sequence"/>
</dbReference>
<reference evidence="2 3" key="1">
    <citation type="submission" date="2019-06" db="EMBL/GenBank/DDBJ databases">
        <title>Draft genomes of female and male turbot (Scophthalmus maximus).</title>
        <authorList>
            <person name="Xu H."/>
            <person name="Xu X.-W."/>
            <person name="Shao C."/>
            <person name="Chen S."/>
        </authorList>
    </citation>
    <scope>NUCLEOTIDE SEQUENCE [LARGE SCALE GENOMIC DNA]</scope>
    <source>
        <strain evidence="2">Ysfricsl-2016a</strain>
        <tissue evidence="2">Blood</tissue>
    </source>
</reference>
<dbReference type="InterPro" id="IPR035899">
    <property type="entry name" value="DBL_dom_sf"/>
</dbReference>
<proteinExistence type="predicted"/>
<feature type="compositionally biased region" description="Basic and acidic residues" evidence="1">
    <location>
        <begin position="154"/>
        <end position="171"/>
    </location>
</feature>
<organism evidence="2 3">
    <name type="scientific">Scophthalmus maximus</name>
    <name type="common">Turbot</name>
    <name type="synonym">Psetta maxima</name>
    <dbReference type="NCBI Taxonomy" id="52904"/>
    <lineage>
        <taxon>Eukaryota</taxon>
        <taxon>Metazoa</taxon>
        <taxon>Chordata</taxon>
        <taxon>Craniata</taxon>
        <taxon>Vertebrata</taxon>
        <taxon>Euteleostomi</taxon>
        <taxon>Actinopterygii</taxon>
        <taxon>Neopterygii</taxon>
        <taxon>Teleostei</taxon>
        <taxon>Neoteleostei</taxon>
        <taxon>Acanthomorphata</taxon>
        <taxon>Carangaria</taxon>
        <taxon>Pleuronectiformes</taxon>
        <taxon>Pleuronectoidei</taxon>
        <taxon>Scophthalmidae</taxon>
        <taxon>Scophthalmus</taxon>
    </lineage>
</organism>
<protein>
    <recommendedName>
        <fullName evidence="4">DH domain-containing protein</fullName>
    </recommendedName>
</protein>
<comment type="caution">
    <text evidence="2">The sequence shown here is derived from an EMBL/GenBank/DDBJ whole genome shotgun (WGS) entry which is preliminary data.</text>
</comment>
<dbReference type="Gene3D" id="1.20.900.10">
    <property type="entry name" value="Dbl homology (DH) domain"/>
    <property type="match status" value="1"/>
</dbReference>
<evidence type="ECO:0008006" key="4">
    <source>
        <dbReference type="Google" id="ProtNLM"/>
    </source>
</evidence>
<dbReference type="EMBL" id="VEVO01000016">
    <property type="protein sequence ID" value="KAF0029545.1"/>
    <property type="molecule type" value="Genomic_DNA"/>
</dbReference>
<evidence type="ECO:0000256" key="1">
    <source>
        <dbReference type="SAM" id="MobiDB-lite"/>
    </source>
</evidence>
<sequence length="210" mass="23352">MDNGVVIFLDSVDKVGVIMERCVVIYDTFVPVYSGKRHNHSIAVDDDLPIVQATLQSQNCIGPAITIQAPSNHRLNHTTSGGHLLSNGREHSPDQINGTAQEKELPIVNGRQINDNLEQGQAPVGYGSKFSCQWNEATAEDGRIHEGCTGGQNEDDKRKERGGKEPNDEENTEQKLYKIANELLQTERAYVARLHLLDQVSVVTWLWLQP</sequence>
<evidence type="ECO:0000313" key="2">
    <source>
        <dbReference type="EMBL" id="KAF0029545.1"/>
    </source>
</evidence>
<dbReference type="SUPFAM" id="SSF48065">
    <property type="entry name" value="DBL homology domain (DH-domain)"/>
    <property type="match status" value="1"/>
</dbReference>
<dbReference type="AlphaFoldDB" id="A0A6A4SAY2"/>